<evidence type="ECO:0000256" key="1">
    <source>
        <dbReference type="ARBA" id="ARBA00004123"/>
    </source>
</evidence>
<reference evidence="10" key="1">
    <citation type="submission" date="2017-09" db="EMBL/GenBank/DDBJ databases">
        <title>Contemporary evolution of a Lepidopteran species, Heliothis virescens, in response to modern agricultural practices.</title>
        <authorList>
            <person name="Fritz M.L."/>
            <person name="Deyonke A.M."/>
            <person name="Papanicolaou A."/>
            <person name="Micinski S."/>
            <person name="Westbrook J."/>
            <person name="Gould F."/>
        </authorList>
    </citation>
    <scope>NUCLEOTIDE SEQUENCE [LARGE SCALE GENOMIC DNA]</scope>
    <source>
        <strain evidence="10">HvINT-</strain>
        <tissue evidence="10">Whole body</tissue>
    </source>
</reference>
<dbReference type="Gene3D" id="2.170.270.10">
    <property type="entry name" value="SET domain"/>
    <property type="match status" value="1"/>
</dbReference>
<dbReference type="GO" id="GO:0032259">
    <property type="term" value="P:methylation"/>
    <property type="evidence" value="ECO:0007669"/>
    <property type="project" value="UniProtKB-KW"/>
</dbReference>
<dbReference type="PANTHER" id="PTHR46165:SF2">
    <property type="entry name" value="SET AND MYND DOMAIN-CONTAINING PROTEIN 4"/>
    <property type="match status" value="1"/>
</dbReference>
<dbReference type="GO" id="GO:0008757">
    <property type="term" value="F:S-adenosylmethionine-dependent methyltransferase activity"/>
    <property type="evidence" value="ECO:0007669"/>
    <property type="project" value="UniProtKB-ARBA"/>
</dbReference>
<dbReference type="AlphaFoldDB" id="A0A2A4J7W7"/>
<evidence type="ECO:0000256" key="4">
    <source>
        <dbReference type="ARBA" id="ARBA00022603"/>
    </source>
</evidence>
<dbReference type="InterPro" id="IPR001214">
    <property type="entry name" value="SET_dom"/>
</dbReference>
<dbReference type="GO" id="GO:0008170">
    <property type="term" value="F:N-methyltransferase activity"/>
    <property type="evidence" value="ECO:0007669"/>
    <property type="project" value="UniProtKB-ARBA"/>
</dbReference>
<evidence type="ECO:0000256" key="6">
    <source>
        <dbReference type="ARBA" id="ARBA00022691"/>
    </source>
</evidence>
<dbReference type="SMART" id="SM00028">
    <property type="entry name" value="TPR"/>
    <property type="match status" value="3"/>
</dbReference>
<dbReference type="Gene3D" id="1.25.40.10">
    <property type="entry name" value="Tetratricopeptide repeat domain"/>
    <property type="match status" value="1"/>
</dbReference>
<dbReference type="InterPro" id="IPR019734">
    <property type="entry name" value="TPR_rpt"/>
</dbReference>
<dbReference type="GO" id="GO:0042826">
    <property type="term" value="F:histone deacetylase binding"/>
    <property type="evidence" value="ECO:0007669"/>
    <property type="project" value="TreeGrafter"/>
</dbReference>
<evidence type="ECO:0000259" key="9">
    <source>
        <dbReference type="PROSITE" id="PS50280"/>
    </source>
</evidence>
<keyword evidence="6" id="KW-0949">S-adenosyl-L-methionine</keyword>
<dbReference type="GO" id="GO:0008276">
    <property type="term" value="F:protein methyltransferase activity"/>
    <property type="evidence" value="ECO:0007669"/>
    <property type="project" value="UniProtKB-ARBA"/>
</dbReference>
<organism evidence="10">
    <name type="scientific">Heliothis virescens</name>
    <name type="common">Tobacco budworm moth</name>
    <dbReference type="NCBI Taxonomy" id="7102"/>
    <lineage>
        <taxon>Eukaryota</taxon>
        <taxon>Metazoa</taxon>
        <taxon>Ecdysozoa</taxon>
        <taxon>Arthropoda</taxon>
        <taxon>Hexapoda</taxon>
        <taxon>Insecta</taxon>
        <taxon>Pterygota</taxon>
        <taxon>Neoptera</taxon>
        <taxon>Endopterygota</taxon>
        <taxon>Lepidoptera</taxon>
        <taxon>Glossata</taxon>
        <taxon>Ditrysia</taxon>
        <taxon>Noctuoidea</taxon>
        <taxon>Noctuidae</taxon>
        <taxon>Heliothinae</taxon>
        <taxon>Heliothis</taxon>
    </lineage>
</organism>
<dbReference type="SUPFAM" id="SSF144232">
    <property type="entry name" value="HIT/MYND zinc finger-like"/>
    <property type="match status" value="1"/>
</dbReference>
<name>A0A2A4J7W7_HELVI</name>
<dbReference type="InterPro" id="IPR044421">
    <property type="entry name" value="SMYD4_SET"/>
</dbReference>
<dbReference type="CDD" id="cd10536">
    <property type="entry name" value="SET_SMYD4"/>
    <property type="match status" value="1"/>
</dbReference>
<proteinExistence type="predicted"/>
<evidence type="ECO:0000313" key="10">
    <source>
        <dbReference type="EMBL" id="PCG67540.1"/>
    </source>
</evidence>
<dbReference type="InterPro" id="IPR011990">
    <property type="entry name" value="TPR-like_helical_dom_sf"/>
</dbReference>
<keyword evidence="3" id="KW-0963">Cytoplasm</keyword>
<accession>A0A2A4J7W7</accession>
<keyword evidence="5" id="KW-0808">Transferase</keyword>
<dbReference type="EMBL" id="NWSH01002782">
    <property type="protein sequence ID" value="PCG67540.1"/>
    <property type="molecule type" value="Genomic_DNA"/>
</dbReference>
<comment type="caution">
    <text evidence="10">The sequence shown here is derived from an EMBL/GenBank/DDBJ whole genome shotgun (WGS) entry which is preliminary data.</text>
</comment>
<keyword evidence="4" id="KW-0489">Methyltransferase</keyword>
<dbReference type="Pfam" id="PF00856">
    <property type="entry name" value="SET"/>
    <property type="match status" value="1"/>
</dbReference>
<dbReference type="PROSITE" id="PS50280">
    <property type="entry name" value="SET"/>
    <property type="match status" value="1"/>
</dbReference>
<dbReference type="Gene3D" id="1.10.220.160">
    <property type="match status" value="1"/>
</dbReference>
<dbReference type="SUPFAM" id="SSF82199">
    <property type="entry name" value="SET domain"/>
    <property type="match status" value="1"/>
</dbReference>
<evidence type="ECO:0000256" key="2">
    <source>
        <dbReference type="ARBA" id="ARBA00004496"/>
    </source>
</evidence>
<dbReference type="STRING" id="7102.A0A2A4J7W7"/>
<dbReference type="SUPFAM" id="SSF48452">
    <property type="entry name" value="TPR-like"/>
    <property type="match status" value="1"/>
</dbReference>
<feature type="domain" description="SET" evidence="9">
    <location>
        <begin position="239"/>
        <end position="538"/>
    </location>
</feature>
<sequence length="662" mass="75949">MERDGLPEDPAKQWEVLLCIIAFEEKKIDRRPDGAMETLTYVFNHVGIRHIFTEWIQQMKLSYDKQMSDEDSSRKSDEISLLWRQRGNVKFKADLFDESVKLYTKSLLYADKEGPLYSVALANRSAALLRMGLHKDSLKDVQRALNHRYPQDQLYKLYLRRAECYCAVGQRRNCIESLTQAVRETERINLKGLAKGDFEKLKRTIEEKLAHLKYDVPPDEMRLPDLYLGENPNFRAASNAVELVRNEEYGRHVIVKEPLNRGDLIFVEEPFASVKLKNSELPHPYYCDYCCCSEPTMVTCSDCSRVVFCDEACYFLGRTVYHRWECPGLRSNIFPVIGMAHLSFRVLLKYAHKGLPRLPEGAGVPTTAAKLLAEYDKLDKVDIYKKEYSSFYCMFGLSSNFKSSANTDNIQYSLTSTMLVLYLEKNTNFFEYFTGRVGYPLPMSEMKLFAAALIFRAMGQLVTNAHTIMELNTGQKPDMPIPCTTNPWRQIGTGIYPTISMMNHSCEPNITNVFYKNTLYVKVIRELPKGAEVLNCYGPHYARRSTDDRREELKTQYGFNCMCPACVDETRKDFVSLFSAYACPSCKGPVTWVGTKMACHQCPNDFPLQRAQNAAETADAMHAIVNCKRCHKEIKIRDILLSYGRGHEYLLAGTVSLYTVFT</sequence>
<dbReference type="InterPro" id="IPR052097">
    <property type="entry name" value="SET-MYND_domain_protein"/>
</dbReference>
<protein>
    <recommendedName>
        <fullName evidence="9">SET domain-containing protein</fullName>
    </recommendedName>
</protein>
<dbReference type="GO" id="GO:0005634">
    <property type="term" value="C:nucleus"/>
    <property type="evidence" value="ECO:0007669"/>
    <property type="project" value="UniProtKB-SubCell"/>
</dbReference>
<dbReference type="PANTHER" id="PTHR46165">
    <property type="entry name" value="SET AND MYND DOMAIN-CONTAINING PROTEIN 4"/>
    <property type="match status" value="1"/>
</dbReference>
<evidence type="ECO:0000256" key="3">
    <source>
        <dbReference type="ARBA" id="ARBA00022490"/>
    </source>
</evidence>
<evidence type="ECO:0000256" key="7">
    <source>
        <dbReference type="ARBA" id="ARBA00023242"/>
    </source>
</evidence>
<evidence type="ECO:0000256" key="8">
    <source>
        <dbReference type="ARBA" id="ARBA00048985"/>
    </source>
</evidence>
<evidence type="ECO:0000256" key="5">
    <source>
        <dbReference type="ARBA" id="ARBA00022679"/>
    </source>
</evidence>
<comment type="subcellular location">
    <subcellularLocation>
        <location evidence="2">Cytoplasm</location>
    </subcellularLocation>
    <subcellularLocation>
        <location evidence="1">Nucleus</location>
    </subcellularLocation>
</comment>
<keyword evidence="7" id="KW-0539">Nucleus</keyword>
<dbReference type="GO" id="GO:0005737">
    <property type="term" value="C:cytoplasm"/>
    <property type="evidence" value="ECO:0007669"/>
    <property type="project" value="UniProtKB-SubCell"/>
</dbReference>
<gene>
    <name evidence="10" type="ORF">B5V51_6259</name>
</gene>
<comment type="catalytic activity">
    <reaction evidence="8">
        <text>L-lysyl-[protein] + S-adenosyl-L-methionine = N(6)-methyl-L-lysyl-[protein] + S-adenosyl-L-homocysteine + H(+)</text>
        <dbReference type="Rhea" id="RHEA:51736"/>
        <dbReference type="Rhea" id="RHEA-COMP:9752"/>
        <dbReference type="Rhea" id="RHEA-COMP:13053"/>
        <dbReference type="ChEBI" id="CHEBI:15378"/>
        <dbReference type="ChEBI" id="CHEBI:29969"/>
        <dbReference type="ChEBI" id="CHEBI:57856"/>
        <dbReference type="ChEBI" id="CHEBI:59789"/>
        <dbReference type="ChEBI" id="CHEBI:61929"/>
    </reaction>
</comment>
<dbReference type="InterPro" id="IPR046341">
    <property type="entry name" value="SET_dom_sf"/>
</dbReference>
<dbReference type="Gene3D" id="6.10.140.2220">
    <property type="match status" value="1"/>
</dbReference>